<proteinExistence type="predicted"/>
<gene>
    <name evidence="3" type="ORF">SNAT2548_LOCUS10489</name>
</gene>
<feature type="chain" id="PRO_5032358110" evidence="2">
    <location>
        <begin position="25"/>
        <end position="148"/>
    </location>
</feature>
<keyword evidence="2" id="KW-0732">Signal</keyword>
<comment type="caution">
    <text evidence="3">The sequence shown here is derived from an EMBL/GenBank/DDBJ whole genome shotgun (WGS) entry which is preliminary data.</text>
</comment>
<reference evidence="3" key="1">
    <citation type="submission" date="2021-02" db="EMBL/GenBank/DDBJ databases">
        <authorList>
            <person name="Dougan E. K."/>
            <person name="Rhodes N."/>
            <person name="Thang M."/>
            <person name="Chan C."/>
        </authorList>
    </citation>
    <scope>NUCLEOTIDE SEQUENCE</scope>
</reference>
<protein>
    <submittedName>
        <fullName evidence="3">Uncharacterized protein</fullName>
    </submittedName>
</protein>
<feature type="region of interest" description="Disordered" evidence="1">
    <location>
        <begin position="53"/>
        <end position="74"/>
    </location>
</feature>
<accession>A0A812L5H5</accession>
<name>A0A812L5H5_9DINO</name>
<dbReference type="Proteomes" id="UP000604046">
    <property type="component" value="Unassembled WGS sequence"/>
</dbReference>
<dbReference type="OrthoDB" id="10400155at2759"/>
<evidence type="ECO:0000256" key="2">
    <source>
        <dbReference type="SAM" id="SignalP"/>
    </source>
</evidence>
<keyword evidence="4" id="KW-1185">Reference proteome</keyword>
<evidence type="ECO:0000256" key="1">
    <source>
        <dbReference type="SAM" id="MobiDB-lite"/>
    </source>
</evidence>
<dbReference type="EMBL" id="CAJNDS010000868">
    <property type="protein sequence ID" value="CAE7238460.1"/>
    <property type="molecule type" value="Genomic_DNA"/>
</dbReference>
<sequence>MAATRRSAFSLVLAWALALLALRASVNFVAWAGAPVAPRSSVALRASIMAKEETGTKRGTKTSTPQAGQFKYPSQLTGLSPEEIQARKARALDIWESLKPDVEAEMSRYQTFRPDKFEEFMRADSRGRGADCHSEYFLGSRRATMDPA</sequence>
<feature type="signal peptide" evidence="2">
    <location>
        <begin position="1"/>
        <end position="24"/>
    </location>
</feature>
<dbReference type="AlphaFoldDB" id="A0A812L5H5"/>
<evidence type="ECO:0000313" key="4">
    <source>
        <dbReference type="Proteomes" id="UP000604046"/>
    </source>
</evidence>
<organism evidence="3 4">
    <name type="scientific">Symbiodinium natans</name>
    <dbReference type="NCBI Taxonomy" id="878477"/>
    <lineage>
        <taxon>Eukaryota</taxon>
        <taxon>Sar</taxon>
        <taxon>Alveolata</taxon>
        <taxon>Dinophyceae</taxon>
        <taxon>Suessiales</taxon>
        <taxon>Symbiodiniaceae</taxon>
        <taxon>Symbiodinium</taxon>
    </lineage>
</organism>
<evidence type="ECO:0000313" key="3">
    <source>
        <dbReference type="EMBL" id="CAE7238460.1"/>
    </source>
</evidence>